<accession>A0A0V1B097</accession>
<feature type="region of interest" description="Disordered" evidence="1">
    <location>
        <begin position="60"/>
        <end position="90"/>
    </location>
</feature>
<gene>
    <name evidence="2" type="ORF">T01_11083</name>
</gene>
<evidence type="ECO:0000313" key="3">
    <source>
        <dbReference type="Proteomes" id="UP000054776"/>
    </source>
</evidence>
<dbReference type="Proteomes" id="UP000054776">
    <property type="component" value="Unassembled WGS sequence"/>
</dbReference>
<dbReference type="OrthoDB" id="10444641at2759"/>
<reference evidence="2 3" key="1">
    <citation type="submission" date="2015-01" db="EMBL/GenBank/DDBJ databases">
        <title>Evolution of Trichinella species and genotypes.</title>
        <authorList>
            <person name="Korhonen P.K."/>
            <person name="Edoardo P."/>
            <person name="Giuseppe L.R."/>
            <person name="Gasser R.B."/>
        </authorList>
    </citation>
    <scope>NUCLEOTIDE SEQUENCE [LARGE SCALE GENOMIC DNA]</scope>
    <source>
        <strain evidence="2">ISS3</strain>
    </source>
</reference>
<sequence length="205" mass="22865">MESQLSGKKVSIMLYTCHNCGGQLWKRRQIRTRKISQHFLVVRAGIEPATYADELLATAETPSSTETTQLPANNNKPNTTSSAPERRPRRCHQIRASSILPGWRSTTCNQRRDNSSRKLSSSSVNTATRPIHRVSDVLDAHILQIFSITNEAGKGKEGLLVMHNKLNGHLLELKAIGKNFDTAVSGFRMALKQLVPQLPKDIQSR</sequence>
<comment type="caution">
    <text evidence="2">The sequence shown here is derived from an EMBL/GenBank/DDBJ whole genome shotgun (WGS) entry which is preliminary data.</text>
</comment>
<dbReference type="AlphaFoldDB" id="A0A0V1B097"/>
<proteinExistence type="predicted"/>
<dbReference type="EMBL" id="JYDH01000143">
    <property type="protein sequence ID" value="KRY30385.1"/>
    <property type="molecule type" value="Genomic_DNA"/>
</dbReference>
<organism evidence="2 3">
    <name type="scientific">Trichinella spiralis</name>
    <name type="common">Trichina worm</name>
    <dbReference type="NCBI Taxonomy" id="6334"/>
    <lineage>
        <taxon>Eukaryota</taxon>
        <taxon>Metazoa</taxon>
        <taxon>Ecdysozoa</taxon>
        <taxon>Nematoda</taxon>
        <taxon>Enoplea</taxon>
        <taxon>Dorylaimia</taxon>
        <taxon>Trichinellida</taxon>
        <taxon>Trichinellidae</taxon>
        <taxon>Trichinella</taxon>
    </lineage>
</organism>
<evidence type="ECO:0000256" key="1">
    <source>
        <dbReference type="SAM" id="MobiDB-lite"/>
    </source>
</evidence>
<dbReference type="InParanoid" id="A0A0V1B097"/>
<feature type="compositionally biased region" description="Polar residues" evidence="1">
    <location>
        <begin position="69"/>
        <end position="83"/>
    </location>
</feature>
<name>A0A0V1B097_TRISP</name>
<protein>
    <submittedName>
        <fullName evidence="2">Uncharacterized protein</fullName>
    </submittedName>
</protein>
<keyword evidence="3" id="KW-1185">Reference proteome</keyword>
<evidence type="ECO:0000313" key="2">
    <source>
        <dbReference type="EMBL" id="KRY30385.1"/>
    </source>
</evidence>
<feature type="region of interest" description="Disordered" evidence="1">
    <location>
        <begin position="105"/>
        <end position="126"/>
    </location>
</feature>